<dbReference type="Gene3D" id="3.40.50.720">
    <property type="entry name" value="NAD(P)-binding Rossmann-like Domain"/>
    <property type="match status" value="1"/>
</dbReference>
<proteinExistence type="predicted"/>
<dbReference type="AlphaFoldDB" id="A0A2D2DQP6"/>
<dbReference type="PANTHER" id="PTHR43355">
    <property type="entry name" value="FLAVIN REDUCTASE (NADPH)"/>
    <property type="match status" value="1"/>
</dbReference>
<dbReference type="InterPro" id="IPR016040">
    <property type="entry name" value="NAD(P)-bd_dom"/>
</dbReference>
<reference evidence="2" key="1">
    <citation type="submission" date="2017-10" db="EMBL/GenBank/DDBJ databases">
        <title>Massilia psychrophilum sp. nov., a novel purple-pigmented bacterium isolated from Tianshan glacier, Xinjiang Municipality, China.</title>
        <authorList>
            <person name="Wang H."/>
        </authorList>
    </citation>
    <scope>NUCLEOTIDE SEQUENCE [LARGE SCALE GENOMIC DNA]</scope>
    <source>
        <strain evidence="2">B2</strain>
    </source>
</reference>
<sequence>MNLAIFGATGATGRHLVEQALEAGHQVRALVRNADGLPIAHPRLRIVVGMLAQPAIVSGVAQGADAVICVLGARKGEASAICTEGARSILQAMNTAGARRLVALSAYGASETRNASLFIRFIRKVIAAKMRDKDGMEALVRDSELDWTLVRPPVLTNGERSGRYRAGTALKPGVTGRLSRADLAAFMLREAAEGTYIGQAVVVSR</sequence>
<protein>
    <submittedName>
        <fullName evidence="2">Nucleoside-diphosphate sugar epimerase</fullName>
    </submittedName>
</protein>
<dbReference type="RefSeq" id="WP_099879354.1">
    <property type="nucleotide sequence ID" value="NZ_CP024608.1"/>
</dbReference>
<dbReference type="PANTHER" id="PTHR43355:SF2">
    <property type="entry name" value="FLAVIN REDUCTASE (NADPH)"/>
    <property type="match status" value="1"/>
</dbReference>
<evidence type="ECO:0000259" key="1">
    <source>
        <dbReference type="Pfam" id="PF13460"/>
    </source>
</evidence>
<dbReference type="SUPFAM" id="SSF51735">
    <property type="entry name" value="NAD(P)-binding Rossmann-fold domains"/>
    <property type="match status" value="1"/>
</dbReference>
<dbReference type="GO" id="GO:0042602">
    <property type="term" value="F:riboflavin reductase (NADPH) activity"/>
    <property type="evidence" value="ECO:0007669"/>
    <property type="project" value="TreeGrafter"/>
</dbReference>
<gene>
    <name evidence="2" type="ORF">CR152_24395</name>
</gene>
<name>A0A2D2DQP6_9BURK</name>
<dbReference type="Proteomes" id="UP000229897">
    <property type="component" value="Chromosome"/>
</dbReference>
<dbReference type="GO" id="GO:0004074">
    <property type="term" value="F:biliverdin reductase [NAD(P)H] activity"/>
    <property type="evidence" value="ECO:0007669"/>
    <property type="project" value="TreeGrafter"/>
</dbReference>
<keyword evidence="3" id="KW-1185">Reference proteome</keyword>
<dbReference type="InterPro" id="IPR036291">
    <property type="entry name" value="NAD(P)-bd_dom_sf"/>
</dbReference>
<dbReference type="InterPro" id="IPR051606">
    <property type="entry name" value="Polyketide_Oxido-like"/>
</dbReference>
<dbReference type="OrthoDB" id="5292533at2"/>
<dbReference type="KEGG" id="mass:CR152_24395"/>
<feature type="domain" description="NAD(P)-binding" evidence="1">
    <location>
        <begin position="7"/>
        <end position="190"/>
    </location>
</feature>
<evidence type="ECO:0000313" key="3">
    <source>
        <dbReference type="Proteomes" id="UP000229897"/>
    </source>
</evidence>
<accession>A0A2D2DQP6</accession>
<evidence type="ECO:0000313" key="2">
    <source>
        <dbReference type="EMBL" id="ATQ77305.1"/>
    </source>
</evidence>
<dbReference type="Pfam" id="PF13460">
    <property type="entry name" value="NAD_binding_10"/>
    <property type="match status" value="1"/>
</dbReference>
<organism evidence="2 3">
    <name type="scientific">Massilia violaceinigra</name>
    <dbReference type="NCBI Taxonomy" id="2045208"/>
    <lineage>
        <taxon>Bacteria</taxon>
        <taxon>Pseudomonadati</taxon>
        <taxon>Pseudomonadota</taxon>
        <taxon>Betaproteobacteria</taxon>
        <taxon>Burkholderiales</taxon>
        <taxon>Oxalobacteraceae</taxon>
        <taxon>Telluria group</taxon>
        <taxon>Massilia</taxon>
    </lineage>
</organism>
<dbReference type="EMBL" id="CP024608">
    <property type="protein sequence ID" value="ATQ77305.1"/>
    <property type="molecule type" value="Genomic_DNA"/>
</dbReference>